<dbReference type="EMBL" id="FQXE01000005">
    <property type="protein sequence ID" value="SHH83948.1"/>
    <property type="molecule type" value="Genomic_DNA"/>
</dbReference>
<keyword evidence="2" id="KW-1003">Cell membrane</keyword>
<evidence type="ECO:0000313" key="8">
    <source>
        <dbReference type="Proteomes" id="UP000184226"/>
    </source>
</evidence>
<organism evidence="7 8">
    <name type="scientific">Pollutimonas bauzanensis</name>
    <dbReference type="NCBI Taxonomy" id="658167"/>
    <lineage>
        <taxon>Bacteria</taxon>
        <taxon>Pseudomonadati</taxon>
        <taxon>Pseudomonadota</taxon>
        <taxon>Betaproteobacteria</taxon>
        <taxon>Burkholderiales</taxon>
        <taxon>Alcaligenaceae</taxon>
        <taxon>Pollutimonas</taxon>
    </lineage>
</organism>
<dbReference type="Proteomes" id="UP000184226">
    <property type="component" value="Unassembled WGS sequence"/>
</dbReference>
<dbReference type="GO" id="GO:0016757">
    <property type="term" value="F:glycosyltransferase activity"/>
    <property type="evidence" value="ECO:0007669"/>
    <property type="project" value="UniProtKB-KW"/>
</dbReference>
<sequence>MIGVCIPVHNEEERMAPCLESVLAAAAHPALRGESVAIAVVLDCCDDSSLRIAGRYPVTVLECRARNVGIARALGAMHLLSAGARWLAFTDADTRVSRRWIQAQLSLKAHAVCGTVTVEDWHLYGPDAQLLREGFEAAYRDADGHRHVHGANLGVSAWAYRQAGGFPPLACSEDQALVDALLRANIQIAWSARPRVRTSARRDARASGGFGDYLAQLLAGRLLTL</sequence>
<keyword evidence="3" id="KW-0328">Glycosyltransferase</keyword>
<keyword evidence="4 7" id="KW-0808">Transferase</keyword>
<dbReference type="PANTHER" id="PTHR43646:SF2">
    <property type="entry name" value="GLYCOSYLTRANSFERASE 2-LIKE DOMAIN-CONTAINING PROTEIN"/>
    <property type="match status" value="1"/>
</dbReference>
<dbReference type="Gene3D" id="3.90.550.10">
    <property type="entry name" value="Spore Coat Polysaccharide Biosynthesis Protein SpsA, Chain A"/>
    <property type="match status" value="1"/>
</dbReference>
<feature type="domain" description="Glycosyltransferase 2-like" evidence="6">
    <location>
        <begin position="4"/>
        <end position="118"/>
    </location>
</feature>
<dbReference type="PANTHER" id="PTHR43646">
    <property type="entry name" value="GLYCOSYLTRANSFERASE"/>
    <property type="match status" value="1"/>
</dbReference>
<name>A0A1M5W933_9BURK</name>
<dbReference type="InterPro" id="IPR029044">
    <property type="entry name" value="Nucleotide-diphossugar_trans"/>
</dbReference>
<accession>A0A1M5W933</accession>
<dbReference type="InterPro" id="IPR001173">
    <property type="entry name" value="Glyco_trans_2-like"/>
</dbReference>
<keyword evidence="5" id="KW-0472">Membrane</keyword>
<dbReference type="Pfam" id="PF00535">
    <property type="entry name" value="Glycos_transf_2"/>
    <property type="match status" value="1"/>
</dbReference>
<comment type="subcellular location">
    <subcellularLocation>
        <location evidence="1">Cell membrane</location>
    </subcellularLocation>
</comment>
<reference evidence="7 8" key="1">
    <citation type="submission" date="2016-11" db="EMBL/GenBank/DDBJ databases">
        <authorList>
            <person name="Jaros S."/>
            <person name="Januszkiewicz K."/>
            <person name="Wedrychowicz H."/>
        </authorList>
    </citation>
    <scope>NUCLEOTIDE SEQUENCE [LARGE SCALE GENOMIC DNA]</scope>
    <source>
        <strain evidence="7 8">CGMCC 1.10190</strain>
    </source>
</reference>
<dbReference type="SUPFAM" id="SSF53448">
    <property type="entry name" value="Nucleotide-diphospho-sugar transferases"/>
    <property type="match status" value="1"/>
</dbReference>
<evidence type="ECO:0000256" key="3">
    <source>
        <dbReference type="ARBA" id="ARBA00022676"/>
    </source>
</evidence>
<dbReference type="OrthoDB" id="9777873at2"/>
<dbReference type="CDD" id="cd00761">
    <property type="entry name" value="Glyco_tranf_GTA_type"/>
    <property type="match status" value="1"/>
</dbReference>
<gene>
    <name evidence="7" type="ORF">SAMN04488135_105141</name>
</gene>
<evidence type="ECO:0000256" key="5">
    <source>
        <dbReference type="ARBA" id="ARBA00023136"/>
    </source>
</evidence>
<keyword evidence="8" id="KW-1185">Reference proteome</keyword>
<dbReference type="AlphaFoldDB" id="A0A1M5W933"/>
<dbReference type="GO" id="GO:0005886">
    <property type="term" value="C:plasma membrane"/>
    <property type="evidence" value="ECO:0007669"/>
    <property type="project" value="UniProtKB-SubCell"/>
</dbReference>
<evidence type="ECO:0000256" key="1">
    <source>
        <dbReference type="ARBA" id="ARBA00004236"/>
    </source>
</evidence>
<evidence type="ECO:0000259" key="6">
    <source>
        <dbReference type="Pfam" id="PF00535"/>
    </source>
</evidence>
<proteinExistence type="predicted"/>
<evidence type="ECO:0000256" key="4">
    <source>
        <dbReference type="ARBA" id="ARBA00022679"/>
    </source>
</evidence>
<evidence type="ECO:0000256" key="2">
    <source>
        <dbReference type="ARBA" id="ARBA00022475"/>
    </source>
</evidence>
<dbReference type="STRING" id="658167.SAMN04488135_105141"/>
<evidence type="ECO:0000313" key="7">
    <source>
        <dbReference type="EMBL" id="SHH83948.1"/>
    </source>
</evidence>
<protein>
    <submittedName>
        <fullName evidence="7">Glycosyl transferase family 2</fullName>
    </submittedName>
</protein>
<dbReference type="RefSeq" id="WP_073103248.1">
    <property type="nucleotide sequence ID" value="NZ_FQXE01000005.1"/>
</dbReference>